<protein>
    <submittedName>
        <fullName evidence="1">Uncharacterized protein</fullName>
    </submittedName>
</protein>
<gene>
    <name evidence="1" type="ORF">V2S66_33290</name>
</gene>
<proteinExistence type="predicted"/>
<comment type="caution">
    <text evidence="1">The sequence shown here is derived from an EMBL/GenBank/DDBJ whole genome shotgun (WGS) entry which is preliminary data.</text>
</comment>
<organism evidence="1 2">
    <name type="scientific">Actinacidiphila polyblastidii</name>
    <dbReference type="NCBI Taxonomy" id="3110430"/>
    <lineage>
        <taxon>Bacteria</taxon>
        <taxon>Bacillati</taxon>
        <taxon>Actinomycetota</taxon>
        <taxon>Actinomycetes</taxon>
        <taxon>Kitasatosporales</taxon>
        <taxon>Streptomycetaceae</taxon>
        <taxon>Actinacidiphila</taxon>
    </lineage>
</organism>
<reference evidence="1 2" key="1">
    <citation type="submission" date="2023-12" db="EMBL/GenBank/DDBJ databases">
        <title>Streptomyces sp. V4-01.</title>
        <authorList>
            <person name="Somphong A."/>
            <person name="Phongsopitanun W."/>
        </authorList>
    </citation>
    <scope>NUCLEOTIDE SEQUENCE [LARGE SCALE GENOMIC DNA]</scope>
    <source>
        <strain evidence="1 2">V4-01</strain>
    </source>
</reference>
<dbReference type="Proteomes" id="UP001344658">
    <property type="component" value="Unassembled WGS sequence"/>
</dbReference>
<dbReference type="EMBL" id="JAZEWV010000054">
    <property type="protein sequence ID" value="MEE4546828.1"/>
    <property type="molecule type" value="Genomic_DNA"/>
</dbReference>
<evidence type="ECO:0000313" key="1">
    <source>
        <dbReference type="EMBL" id="MEE4546828.1"/>
    </source>
</evidence>
<keyword evidence="2" id="KW-1185">Reference proteome</keyword>
<evidence type="ECO:0000313" key="2">
    <source>
        <dbReference type="Proteomes" id="UP001344658"/>
    </source>
</evidence>
<dbReference type="RefSeq" id="WP_330800666.1">
    <property type="nucleotide sequence ID" value="NZ_JAZEWV010000054.1"/>
</dbReference>
<name>A0ABU7PLX1_9ACTN</name>
<sequence length="56" mass="5568">MATTTIPPGPPVHGGTALGSGPAHLRHLVGNALHALKVFAVTAAEVVLLGSGGKRY</sequence>
<accession>A0ABU7PLX1</accession>